<proteinExistence type="predicted"/>
<evidence type="ECO:0000256" key="1">
    <source>
        <dbReference type="SAM" id="MobiDB-lite"/>
    </source>
</evidence>
<feature type="region of interest" description="Disordered" evidence="1">
    <location>
        <begin position="946"/>
        <end position="988"/>
    </location>
</feature>
<accession>A0A7M4FUL1</accession>
<reference evidence="3" key="2">
    <citation type="submission" date="2025-09" db="UniProtKB">
        <authorList>
            <consortium name="Ensembl"/>
        </authorList>
    </citation>
    <scope>IDENTIFICATION</scope>
</reference>
<dbReference type="GeneTree" id="ENSGT00940000163031"/>
<feature type="region of interest" description="Disordered" evidence="1">
    <location>
        <begin position="576"/>
        <end position="595"/>
    </location>
</feature>
<gene>
    <name evidence="3" type="primary">KIAA1210</name>
</gene>
<evidence type="ECO:0000313" key="3">
    <source>
        <dbReference type="Ensembl" id="ENSCPRP00005008463.1"/>
    </source>
</evidence>
<feature type="region of interest" description="Disordered" evidence="1">
    <location>
        <begin position="333"/>
        <end position="356"/>
    </location>
</feature>
<feature type="compositionally biased region" description="Polar residues" evidence="1">
    <location>
        <begin position="620"/>
        <end position="631"/>
    </location>
</feature>
<name>A0A7M4FUL1_CROPO</name>
<evidence type="ECO:0000313" key="4">
    <source>
        <dbReference type="Proteomes" id="UP000594220"/>
    </source>
</evidence>
<reference evidence="3" key="1">
    <citation type="submission" date="2025-08" db="UniProtKB">
        <authorList>
            <consortium name="Ensembl"/>
        </authorList>
    </citation>
    <scope>IDENTIFICATION</scope>
</reference>
<dbReference type="Pfam" id="PF15262">
    <property type="entry name" value="DUF4592"/>
    <property type="match status" value="1"/>
</dbReference>
<feature type="region of interest" description="Disordered" evidence="1">
    <location>
        <begin position="84"/>
        <end position="112"/>
    </location>
</feature>
<dbReference type="InterPro" id="IPR028030">
    <property type="entry name" value="DUF4592"/>
</dbReference>
<dbReference type="Proteomes" id="UP000594220">
    <property type="component" value="Unplaced"/>
</dbReference>
<feature type="region of interest" description="Disordered" evidence="1">
    <location>
        <begin position="603"/>
        <end position="636"/>
    </location>
</feature>
<dbReference type="AlphaFoldDB" id="A0A7M4FUL1"/>
<organism evidence="3 4">
    <name type="scientific">Crocodylus porosus</name>
    <name type="common">Saltwater crocodile</name>
    <name type="synonym">Estuarine crocodile</name>
    <dbReference type="NCBI Taxonomy" id="8502"/>
    <lineage>
        <taxon>Eukaryota</taxon>
        <taxon>Metazoa</taxon>
        <taxon>Chordata</taxon>
        <taxon>Craniata</taxon>
        <taxon>Vertebrata</taxon>
        <taxon>Euteleostomi</taxon>
        <taxon>Archelosauria</taxon>
        <taxon>Archosauria</taxon>
        <taxon>Crocodylia</taxon>
        <taxon>Longirostres</taxon>
        <taxon>Crocodylidae</taxon>
        <taxon>Crocodylus</taxon>
    </lineage>
</organism>
<dbReference type="OMA" id="ACDRAVC"/>
<dbReference type="Ensembl" id="ENSCPRT00005009967.1">
    <property type="protein sequence ID" value="ENSCPRP00005008463.1"/>
    <property type="gene ID" value="ENSCPRG00005006043.1"/>
</dbReference>
<dbReference type="PANTHER" id="PTHR47743">
    <property type="entry name" value="KIAA1210 / KIAA1211 FAMILY MEMBER"/>
    <property type="match status" value="1"/>
</dbReference>
<protein>
    <submittedName>
        <fullName evidence="3">KIAA1210</fullName>
    </submittedName>
</protein>
<sequence length="1008" mass="108431">MNIKSWNQSDNLFCTFCKIPFLMKEPVSQKLLQQGTTRKDISYRSDYIMATGPAEVIQTSEAGETTDECTGKKKSKFQTFKNFFAKKKRKEPPAPRGESNLKPSQSSSDVSISALDTTALHSPAEAGSKGSLGNKALSHDSVFIFESAPENAAGDASSQENIPGRVKTLQLQLQQNIRLGSPPLVITSRKLEDPGAVSEDDGLPRSPPEISTLHEVLTGSPSKSSNPVQRHSSLSLGGTDSEDEQIPSEAPSAVLAAPASPASSVLPVDFSTPASPVGCLDTSAAKHRIALNPRKQRVFTSKNQQILVEQLENELSSPEAGEKKKSLAKLLDSDQQETNWEGSAVQEERNVKGSSAKELPTITKATDVADHFWSSLPVAEVFCTVLQEDSCFTEADHRCKVSASCPKVQPSLAKAEVETKAEEESGSRCFEESIGEFKLHQQNTDPEEIAASGSLQAETEAAVFLDMLTPDLGSRCMEKEAVNAVEVAIQGSLTNLMDQSDKESEDSGLMLVGKAEDHPCTTESRFIQPNPDPALCISQVHLAILEASSEREKMAVSMLEDTSAPKDVKETCEFIEFKPPTDHTETEKSSSLSISEVDCMLPQSKANKELPSKMPCPVSKISQGSQQTGASDNLEKPSLGCLASSSLAGFKSYFPSNGDVKENQSGNITSQKKRKQESKSSDSVKTPLKSAAAKPVRFTIAPAWQRSLSGGSSSKEDSCARSSPTSPIRPEFFEGTAKDHACFDAAMQESIKNSPEGFDKGSECGLNSCMEWAENVESPFGVRLRRTSSLLKYHSDESPKLMPSMTQAPASLKEDHRVVGTGKPSQGLPSSTKSLAKKSDLPEGKSPPRSKPEEVTKKQHGSKPSEKVPGPHLETTSSEPAWVSMAKLKQKGFQGHPFAKGHKVEDRPLTKMDQEEQATCASDNLLRKSAAPGLCPQEKKPQMKITSAAAAGAVGSAAQEASGAPTAEKETRQSSNLPMAPCGPVEPPWLSLAKKKAKAWSEMPQIVQ</sequence>
<feature type="compositionally biased region" description="Polar residues" evidence="1">
    <location>
        <begin position="219"/>
        <end position="238"/>
    </location>
</feature>
<feature type="compositionally biased region" description="Low complexity" evidence="1">
    <location>
        <begin position="947"/>
        <end position="964"/>
    </location>
</feature>
<dbReference type="InterPro" id="IPR026713">
    <property type="entry name" value="CRACD-like"/>
</dbReference>
<feature type="domain" description="DUF4592" evidence="2">
    <location>
        <begin position="175"/>
        <end position="300"/>
    </location>
</feature>
<feature type="compositionally biased region" description="Basic and acidic residues" evidence="1">
    <location>
        <begin position="902"/>
        <end position="914"/>
    </location>
</feature>
<dbReference type="PANTHER" id="PTHR47743:SF2">
    <property type="entry name" value="ACROSOMAL PROTEIN KIAA1210"/>
    <property type="match status" value="1"/>
</dbReference>
<evidence type="ECO:0000259" key="2">
    <source>
        <dbReference type="Pfam" id="PF15262"/>
    </source>
</evidence>
<feature type="region of interest" description="Disordered" evidence="1">
    <location>
        <begin position="655"/>
        <end position="692"/>
    </location>
</feature>
<feature type="compositionally biased region" description="Polar residues" evidence="1">
    <location>
        <begin position="823"/>
        <end position="834"/>
    </location>
</feature>
<feature type="compositionally biased region" description="Basic and acidic residues" evidence="1">
    <location>
        <begin position="576"/>
        <end position="588"/>
    </location>
</feature>
<keyword evidence="4" id="KW-1185">Reference proteome</keyword>
<feature type="region of interest" description="Disordered" evidence="1">
    <location>
        <begin position="793"/>
        <end position="915"/>
    </location>
</feature>
<feature type="region of interest" description="Disordered" evidence="1">
    <location>
        <begin position="707"/>
        <end position="733"/>
    </location>
</feature>
<feature type="region of interest" description="Disordered" evidence="1">
    <location>
        <begin position="185"/>
        <end position="255"/>
    </location>
</feature>
<feature type="compositionally biased region" description="Polar residues" evidence="1">
    <location>
        <begin position="101"/>
        <end position="112"/>
    </location>
</feature>